<accession>A0A242M6Q7</accession>
<feature type="signal peptide" evidence="9">
    <location>
        <begin position="1"/>
        <end position="17"/>
    </location>
</feature>
<comment type="similarity">
    <text evidence="8">Belongs to the ABC transporter superfamily. Macrolide exporter (TC 3.A.1.122) family.</text>
</comment>
<protein>
    <submittedName>
        <fullName evidence="11">Putative ATP-binding component of a transport system</fullName>
    </submittedName>
</protein>
<dbReference type="GO" id="GO:0016887">
    <property type="term" value="F:ATP hydrolysis activity"/>
    <property type="evidence" value="ECO:0007669"/>
    <property type="project" value="InterPro"/>
</dbReference>
<dbReference type="SUPFAM" id="SSF52540">
    <property type="entry name" value="P-loop containing nucleoside triphosphate hydrolases"/>
    <property type="match status" value="1"/>
</dbReference>
<evidence type="ECO:0000313" key="12">
    <source>
        <dbReference type="Proteomes" id="UP000194546"/>
    </source>
</evidence>
<organism evidence="11 12">
    <name type="scientific">Caballeronia sordidicola</name>
    <name type="common">Burkholderia sordidicola</name>
    <dbReference type="NCBI Taxonomy" id="196367"/>
    <lineage>
        <taxon>Bacteria</taxon>
        <taxon>Pseudomonadati</taxon>
        <taxon>Pseudomonadota</taxon>
        <taxon>Betaproteobacteria</taxon>
        <taxon>Burkholderiales</taxon>
        <taxon>Burkholderiaceae</taxon>
        <taxon>Caballeronia</taxon>
    </lineage>
</organism>
<dbReference type="InterPro" id="IPR027417">
    <property type="entry name" value="P-loop_NTPase"/>
</dbReference>
<dbReference type="Proteomes" id="UP000194546">
    <property type="component" value="Unassembled WGS sequence"/>
</dbReference>
<keyword evidence="5 11" id="KW-0067">ATP-binding</keyword>
<dbReference type="GO" id="GO:0022857">
    <property type="term" value="F:transmembrane transporter activity"/>
    <property type="evidence" value="ECO:0007669"/>
    <property type="project" value="UniProtKB-ARBA"/>
</dbReference>
<gene>
    <name evidence="11" type="ORF">PAMC26510_34120</name>
</gene>
<dbReference type="GO" id="GO:0005524">
    <property type="term" value="F:ATP binding"/>
    <property type="evidence" value="ECO:0007669"/>
    <property type="project" value="UniProtKB-KW"/>
</dbReference>
<dbReference type="InterPro" id="IPR017911">
    <property type="entry name" value="MacB-like_ATP-bd"/>
</dbReference>
<reference evidence="11 12" key="1">
    <citation type="submission" date="2017-03" db="EMBL/GenBank/DDBJ databases">
        <title>Genome analysis of strain PAMC 26510.</title>
        <authorList>
            <person name="Oh H.-M."/>
            <person name="Yang J.-A."/>
        </authorList>
    </citation>
    <scope>NUCLEOTIDE SEQUENCE [LARGE SCALE GENOMIC DNA]</scope>
    <source>
        <strain evidence="11 12">PAMC 26510</strain>
    </source>
</reference>
<evidence type="ECO:0000256" key="2">
    <source>
        <dbReference type="ARBA" id="ARBA00022475"/>
    </source>
</evidence>
<evidence type="ECO:0000313" key="11">
    <source>
        <dbReference type="EMBL" id="OTP66878.1"/>
    </source>
</evidence>
<feature type="chain" id="PRO_5012331376" evidence="9">
    <location>
        <begin position="18"/>
        <end position="279"/>
    </location>
</feature>
<dbReference type="InterPro" id="IPR017871">
    <property type="entry name" value="ABC_transporter-like_CS"/>
</dbReference>
<evidence type="ECO:0000256" key="5">
    <source>
        <dbReference type="ARBA" id="ARBA00022840"/>
    </source>
</evidence>
<proteinExistence type="inferred from homology"/>
<sequence>MAGAAGAAIAVWANASAACAGAVAAHPAIASSASVARGVQFTLSLSMPNNIEPVIEVRGLSKRVKDATGELIILDQIDLSIEKGSSVAIVGASGSGKSTLLGLLAGLDSASSGSVRLLGRDLGALNEDERAALRSGSVGFVFQSFQLMPHLTALENVMLPLELRGGVPHKDITSRARDLLEQVGLGQRTAHYPKLLSGGEQQRVALARAFVTHPAILFADEPTGSLDAATGYAIIDLMFEMNRRNGATLILVTHDTELAERCDATVTIEAGRIVNSLSV</sequence>
<evidence type="ECO:0000259" key="10">
    <source>
        <dbReference type="PROSITE" id="PS50893"/>
    </source>
</evidence>
<evidence type="ECO:0000256" key="1">
    <source>
        <dbReference type="ARBA" id="ARBA00022448"/>
    </source>
</evidence>
<dbReference type="InterPro" id="IPR003593">
    <property type="entry name" value="AAA+_ATPase"/>
</dbReference>
<dbReference type="InterPro" id="IPR003439">
    <property type="entry name" value="ABC_transporter-like_ATP-bd"/>
</dbReference>
<evidence type="ECO:0000256" key="8">
    <source>
        <dbReference type="ARBA" id="ARBA00038388"/>
    </source>
</evidence>
<dbReference type="EMBL" id="NBTY01000199">
    <property type="protein sequence ID" value="OTP66878.1"/>
    <property type="molecule type" value="Genomic_DNA"/>
</dbReference>
<keyword evidence="1" id="KW-0813">Transport</keyword>
<dbReference type="GO" id="GO:0046677">
    <property type="term" value="P:response to antibiotic"/>
    <property type="evidence" value="ECO:0007669"/>
    <property type="project" value="UniProtKB-KW"/>
</dbReference>
<dbReference type="PANTHER" id="PTHR42798">
    <property type="entry name" value="LIPOPROTEIN-RELEASING SYSTEM ATP-BINDING PROTEIN LOLD"/>
    <property type="match status" value="1"/>
</dbReference>
<comment type="caution">
    <text evidence="11">The sequence shown here is derived from an EMBL/GenBank/DDBJ whole genome shotgun (WGS) entry which is preliminary data.</text>
</comment>
<evidence type="ECO:0000256" key="6">
    <source>
        <dbReference type="ARBA" id="ARBA00022989"/>
    </source>
</evidence>
<dbReference type="FunFam" id="3.40.50.300:FF:000032">
    <property type="entry name" value="Export ABC transporter ATP-binding protein"/>
    <property type="match status" value="1"/>
</dbReference>
<keyword evidence="4" id="KW-0547">Nucleotide-binding</keyword>
<keyword evidence="6" id="KW-0812">Transmembrane</keyword>
<dbReference type="PROSITE" id="PS50893">
    <property type="entry name" value="ABC_TRANSPORTER_2"/>
    <property type="match status" value="1"/>
</dbReference>
<keyword evidence="6" id="KW-0472">Membrane</keyword>
<evidence type="ECO:0000256" key="4">
    <source>
        <dbReference type="ARBA" id="ARBA00022741"/>
    </source>
</evidence>
<dbReference type="CDD" id="cd03255">
    <property type="entry name" value="ABC_MJ0796_LolCDE_FtsE"/>
    <property type="match status" value="1"/>
</dbReference>
<dbReference type="PANTHER" id="PTHR42798:SF2">
    <property type="entry name" value="ABC TRANSPORTER ATP-BINDING PROTEIN MG467-RELATED"/>
    <property type="match status" value="1"/>
</dbReference>
<keyword evidence="7" id="KW-0046">Antibiotic resistance</keyword>
<keyword evidence="3" id="KW-0997">Cell inner membrane</keyword>
<evidence type="ECO:0000256" key="9">
    <source>
        <dbReference type="SAM" id="SignalP"/>
    </source>
</evidence>
<keyword evidence="6" id="KW-1133">Transmembrane helix</keyword>
<dbReference type="AlphaFoldDB" id="A0A242M6Q7"/>
<evidence type="ECO:0000256" key="3">
    <source>
        <dbReference type="ARBA" id="ARBA00022519"/>
    </source>
</evidence>
<keyword evidence="2" id="KW-1003">Cell membrane</keyword>
<dbReference type="Gene3D" id="3.40.50.300">
    <property type="entry name" value="P-loop containing nucleotide triphosphate hydrolases"/>
    <property type="match status" value="1"/>
</dbReference>
<evidence type="ECO:0000256" key="7">
    <source>
        <dbReference type="ARBA" id="ARBA00023251"/>
    </source>
</evidence>
<name>A0A242M6Q7_CABSO</name>
<dbReference type="GO" id="GO:0098796">
    <property type="term" value="C:membrane protein complex"/>
    <property type="evidence" value="ECO:0007669"/>
    <property type="project" value="UniProtKB-ARBA"/>
</dbReference>
<dbReference type="PROSITE" id="PS00211">
    <property type="entry name" value="ABC_TRANSPORTER_1"/>
    <property type="match status" value="1"/>
</dbReference>
<dbReference type="SMART" id="SM00382">
    <property type="entry name" value="AAA"/>
    <property type="match status" value="1"/>
</dbReference>
<feature type="domain" description="ABC transporter" evidence="10">
    <location>
        <begin position="55"/>
        <end position="279"/>
    </location>
</feature>
<keyword evidence="9" id="KW-0732">Signal</keyword>
<dbReference type="Pfam" id="PF00005">
    <property type="entry name" value="ABC_tran"/>
    <property type="match status" value="1"/>
</dbReference>